<evidence type="ECO:0000313" key="8">
    <source>
        <dbReference type="EMBL" id="SUX31529.1"/>
    </source>
</evidence>
<dbReference type="InterPro" id="IPR036259">
    <property type="entry name" value="MFS_trans_sf"/>
</dbReference>
<keyword evidence="5 6" id="KW-0472">Membrane</keyword>
<evidence type="ECO:0000256" key="3">
    <source>
        <dbReference type="ARBA" id="ARBA00022692"/>
    </source>
</evidence>
<keyword evidence="4 6" id="KW-1133">Transmembrane helix</keyword>
<dbReference type="RefSeq" id="WP_131825840.1">
    <property type="nucleotide sequence ID" value="NZ_JBHMEH010000157.1"/>
</dbReference>
<reference evidence="8 9" key="1">
    <citation type="submission" date="2018-06" db="EMBL/GenBank/DDBJ databases">
        <authorList>
            <consortium name="Pathogen Informatics"/>
            <person name="Doyle S."/>
        </authorList>
    </citation>
    <scope>NUCLEOTIDE SEQUENCE [LARGE SCALE GENOMIC DNA]</scope>
    <source>
        <strain evidence="8 9">NCTC8684</strain>
    </source>
</reference>
<dbReference type="EMBL" id="UIGR01000001">
    <property type="protein sequence ID" value="SUX31529.1"/>
    <property type="molecule type" value="Genomic_DNA"/>
</dbReference>
<dbReference type="AlphaFoldDB" id="A0AAX2M592"/>
<evidence type="ECO:0000256" key="4">
    <source>
        <dbReference type="ARBA" id="ARBA00022989"/>
    </source>
</evidence>
<evidence type="ECO:0000256" key="2">
    <source>
        <dbReference type="ARBA" id="ARBA00022475"/>
    </source>
</evidence>
<keyword evidence="2" id="KW-1003">Cell membrane</keyword>
<feature type="domain" description="Major facilitator superfamily (MFS) profile" evidence="7">
    <location>
        <begin position="13"/>
        <end position="402"/>
    </location>
</feature>
<feature type="transmembrane region" description="Helical" evidence="6">
    <location>
        <begin position="105"/>
        <end position="125"/>
    </location>
</feature>
<proteinExistence type="predicted"/>
<feature type="transmembrane region" description="Helical" evidence="6">
    <location>
        <begin position="169"/>
        <end position="188"/>
    </location>
</feature>
<feature type="transmembrane region" description="Helical" evidence="6">
    <location>
        <begin position="350"/>
        <end position="369"/>
    </location>
</feature>
<evidence type="ECO:0000313" key="9">
    <source>
        <dbReference type="Proteomes" id="UP000254029"/>
    </source>
</evidence>
<feature type="transmembrane region" description="Helical" evidence="6">
    <location>
        <begin position="80"/>
        <end position="99"/>
    </location>
</feature>
<comment type="caution">
    <text evidence="8">The sequence shown here is derived from an EMBL/GenBank/DDBJ whole genome shotgun (WGS) entry which is preliminary data.</text>
</comment>
<dbReference type="PANTHER" id="PTHR43124:SF3">
    <property type="entry name" value="CHLORAMPHENICOL EFFLUX PUMP RV0191"/>
    <property type="match status" value="1"/>
</dbReference>
<dbReference type="PROSITE" id="PS50850">
    <property type="entry name" value="MFS"/>
    <property type="match status" value="1"/>
</dbReference>
<dbReference type="InterPro" id="IPR011701">
    <property type="entry name" value="MFS"/>
</dbReference>
<comment type="subcellular location">
    <subcellularLocation>
        <location evidence="1">Cell membrane</location>
        <topology evidence="1">Multi-pass membrane protein</topology>
    </subcellularLocation>
</comment>
<feature type="transmembrane region" description="Helical" evidence="6">
    <location>
        <begin position="228"/>
        <end position="247"/>
    </location>
</feature>
<keyword evidence="3 6" id="KW-0812">Transmembrane</keyword>
<gene>
    <name evidence="8" type="ORF">NCTC8684_00575</name>
</gene>
<name>A0AAX2M592_CHRVL</name>
<feature type="transmembrane region" description="Helical" evidence="6">
    <location>
        <begin position="137"/>
        <end position="157"/>
    </location>
</feature>
<dbReference type="InterPro" id="IPR020846">
    <property type="entry name" value="MFS_dom"/>
</dbReference>
<dbReference type="Proteomes" id="UP000254029">
    <property type="component" value="Unassembled WGS sequence"/>
</dbReference>
<sequence length="419" mass="44166">MPTLPTSPRQAWLNWSISVAFVVLVFGFQTGYAVTNGKIASSLGLSLADIGLVGSVYTWCFALSQLLSGSLLDRVGARRVLPIACSLLAIGAALVAGAGSLAELLWAQLPLGLGASFGFISAGFISGSWFAPQRYGVMFAWVQFVASVAAFLSQVTLSRSLAAYPWRAVIYSIAMSGLLLVAVMLLWLRDPPGWEDGYGWPKQPLRFVLHALDDVVGVARTPGMASNLVIGAVSFGAMLALGVVWAPKLVFGQGIVEEGAHLAAAFCWFGLAFGAPAFAKLSDLVGSRKKPLLLGVVVELVLLVALLWGGLGLTWQFSLVFFLFGFVAGASMLSFIIGCELAGARRAGTASALVNGSQFVLGGMMMALPGELFGRFGQLELALAVLPLLVLLVLPLFGWLRETAAPVGVSSFGDAYRNR</sequence>
<feature type="transmembrane region" description="Helical" evidence="6">
    <location>
        <begin position="291"/>
        <end position="311"/>
    </location>
</feature>
<feature type="transmembrane region" description="Helical" evidence="6">
    <location>
        <begin position="381"/>
        <end position="400"/>
    </location>
</feature>
<feature type="transmembrane region" description="Helical" evidence="6">
    <location>
        <begin position="259"/>
        <end position="279"/>
    </location>
</feature>
<dbReference type="InterPro" id="IPR050189">
    <property type="entry name" value="MFS_Efflux_Transporters"/>
</dbReference>
<feature type="transmembrane region" description="Helical" evidence="6">
    <location>
        <begin position="317"/>
        <end position="338"/>
    </location>
</feature>
<organism evidence="8 9">
    <name type="scientific">Chromobacterium violaceum</name>
    <dbReference type="NCBI Taxonomy" id="536"/>
    <lineage>
        <taxon>Bacteria</taxon>
        <taxon>Pseudomonadati</taxon>
        <taxon>Pseudomonadota</taxon>
        <taxon>Betaproteobacteria</taxon>
        <taxon>Neisseriales</taxon>
        <taxon>Chromobacteriaceae</taxon>
        <taxon>Chromobacterium</taxon>
    </lineage>
</organism>
<evidence type="ECO:0000256" key="6">
    <source>
        <dbReference type="SAM" id="Phobius"/>
    </source>
</evidence>
<feature type="transmembrane region" description="Helical" evidence="6">
    <location>
        <begin position="12"/>
        <end position="34"/>
    </location>
</feature>
<dbReference type="Pfam" id="PF07690">
    <property type="entry name" value="MFS_1"/>
    <property type="match status" value="1"/>
</dbReference>
<evidence type="ECO:0000256" key="5">
    <source>
        <dbReference type="ARBA" id="ARBA00023136"/>
    </source>
</evidence>
<dbReference type="GO" id="GO:0022857">
    <property type="term" value="F:transmembrane transporter activity"/>
    <property type="evidence" value="ECO:0007669"/>
    <property type="project" value="InterPro"/>
</dbReference>
<accession>A0AAX2M592</accession>
<feature type="transmembrane region" description="Helical" evidence="6">
    <location>
        <begin position="46"/>
        <end position="68"/>
    </location>
</feature>
<dbReference type="Gene3D" id="1.20.1250.20">
    <property type="entry name" value="MFS general substrate transporter like domains"/>
    <property type="match status" value="2"/>
</dbReference>
<evidence type="ECO:0000256" key="1">
    <source>
        <dbReference type="ARBA" id="ARBA00004651"/>
    </source>
</evidence>
<dbReference type="PANTHER" id="PTHR43124">
    <property type="entry name" value="PURINE EFFLUX PUMP PBUE"/>
    <property type="match status" value="1"/>
</dbReference>
<dbReference type="SUPFAM" id="SSF103473">
    <property type="entry name" value="MFS general substrate transporter"/>
    <property type="match status" value="1"/>
</dbReference>
<dbReference type="GO" id="GO:0005886">
    <property type="term" value="C:plasma membrane"/>
    <property type="evidence" value="ECO:0007669"/>
    <property type="project" value="UniProtKB-SubCell"/>
</dbReference>
<evidence type="ECO:0000259" key="7">
    <source>
        <dbReference type="PROSITE" id="PS50850"/>
    </source>
</evidence>
<protein>
    <submittedName>
        <fullName evidence="8">Multidrug efflux system protein MdtL</fullName>
    </submittedName>
</protein>